<dbReference type="EMBL" id="NJHN03000123">
    <property type="protein sequence ID" value="KAH9413210.1"/>
    <property type="molecule type" value="Genomic_DNA"/>
</dbReference>
<dbReference type="Proteomes" id="UP000887458">
    <property type="component" value="Unassembled WGS sequence"/>
</dbReference>
<accession>A0ABQ8ISA8</accession>
<organism evidence="1 2">
    <name type="scientific">Dermatophagoides pteronyssinus</name>
    <name type="common">European house dust mite</name>
    <dbReference type="NCBI Taxonomy" id="6956"/>
    <lineage>
        <taxon>Eukaryota</taxon>
        <taxon>Metazoa</taxon>
        <taxon>Ecdysozoa</taxon>
        <taxon>Arthropoda</taxon>
        <taxon>Chelicerata</taxon>
        <taxon>Arachnida</taxon>
        <taxon>Acari</taxon>
        <taxon>Acariformes</taxon>
        <taxon>Sarcoptiformes</taxon>
        <taxon>Astigmata</taxon>
        <taxon>Psoroptidia</taxon>
        <taxon>Analgoidea</taxon>
        <taxon>Pyroglyphidae</taxon>
        <taxon>Dermatophagoidinae</taxon>
        <taxon>Dermatophagoides</taxon>
    </lineage>
</organism>
<proteinExistence type="predicted"/>
<name>A0ABQ8ISA8_DERPT</name>
<evidence type="ECO:0000313" key="1">
    <source>
        <dbReference type="EMBL" id="KAH9413210.1"/>
    </source>
</evidence>
<reference evidence="1 2" key="2">
    <citation type="journal article" date="2022" name="Mol. Biol. Evol.">
        <title>Comparative Genomics Reveals Insights into the Divergent Evolution of Astigmatic Mites and Household Pest Adaptations.</title>
        <authorList>
            <person name="Xiong Q."/>
            <person name="Wan A.T."/>
            <person name="Liu X."/>
            <person name="Fung C.S."/>
            <person name="Xiao X."/>
            <person name="Malainual N."/>
            <person name="Hou J."/>
            <person name="Wang L."/>
            <person name="Wang M."/>
            <person name="Yang K.Y."/>
            <person name="Cui Y."/>
            <person name="Leung E.L."/>
            <person name="Nong W."/>
            <person name="Shin S.K."/>
            <person name="Au S.W."/>
            <person name="Jeong K.Y."/>
            <person name="Chew F.T."/>
            <person name="Hui J.H."/>
            <person name="Leung T.F."/>
            <person name="Tungtrongchitr A."/>
            <person name="Zhong N."/>
            <person name="Liu Z."/>
            <person name="Tsui S.K."/>
        </authorList>
    </citation>
    <scope>NUCLEOTIDE SEQUENCE [LARGE SCALE GENOMIC DNA]</scope>
    <source>
        <strain evidence="1">Derp</strain>
    </source>
</reference>
<evidence type="ECO:0000313" key="2">
    <source>
        <dbReference type="Proteomes" id="UP000887458"/>
    </source>
</evidence>
<protein>
    <submittedName>
        <fullName evidence="1">Uncharacterized protein</fullName>
    </submittedName>
</protein>
<sequence length="69" mass="8159">MTILNSFHNNDHDHGISYNNIFLAYKQSLSQFMTIIINNRAFPQKKIHKIYQHLMIVDDNYASSNLWCS</sequence>
<comment type="caution">
    <text evidence="1">The sequence shown here is derived from an EMBL/GenBank/DDBJ whole genome shotgun (WGS) entry which is preliminary data.</text>
</comment>
<reference evidence="1 2" key="1">
    <citation type="journal article" date="2018" name="J. Allergy Clin. Immunol.">
        <title>High-quality assembly of Dermatophagoides pteronyssinus genome and transcriptome reveals a wide range of novel allergens.</title>
        <authorList>
            <person name="Liu X.Y."/>
            <person name="Yang K.Y."/>
            <person name="Wang M.Q."/>
            <person name="Kwok J.S."/>
            <person name="Zeng X."/>
            <person name="Yang Z."/>
            <person name="Xiao X.J."/>
            <person name="Lau C.P."/>
            <person name="Li Y."/>
            <person name="Huang Z.M."/>
            <person name="Ba J.G."/>
            <person name="Yim A.K."/>
            <person name="Ouyang C.Y."/>
            <person name="Ngai S.M."/>
            <person name="Chan T.F."/>
            <person name="Leung E.L."/>
            <person name="Liu L."/>
            <person name="Liu Z.G."/>
            <person name="Tsui S.K."/>
        </authorList>
    </citation>
    <scope>NUCLEOTIDE SEQUENCE [LARGE SCALE GENOMIC DNA]</scope>
    <source>
        <strain evidence="1">Derp</strain>
    </source>
</reference>
<keyword evidence="2" id="KW-1185">Reference proteome</keyword>
<gene>
    <name evidence="1" type="ORF">DERP_006896</name>
</gene>